<accession>B0VZM4</accession>
<organism>
    <name type="scientific">Culex quinquefasciatus</name>
    <name type="common">Southern house mosquito</name>
    <name type="synonym">Culex pungens</name>
    <dbReference type="NCBI Taxonomy" id="7176"/>
    <lineage>
        <taxon>Eukaryota</taxon>
        <taxon>Metazoa</taxon>
        <taxon>Ecdysozoa</taxon>
        <taxon>Arthropoda</taxon>
        <taxon>Hexapoda</taxon>
        <taxon>Insecta</taxon>
        <taxon>Pterygota</taxon>
        <taxon>Neoptera</taxon>
        <taxon>Endopterygota</taxon>
        <taxon>Diptera</taxon>
        <taxon>Nematocera</taxon>
        <taxon>Culicoidea</taxon>
        <taxon>Culicidae</taxon>
        <taxon>Culicinae</taxon>
        <taxon>Culicini</taxon>
        <taxon>Culex</taxon>
        <taxon>Culex</taxon>
    </lineage>
</organism>
<name>B0VZM4_CULQU</name>
<dbReference type="InParanoid" id="B0VZM4"/>
<dbReference type="HOGENOM" id="CLU_734162_0_0_1"/>
<evidence type="ECO:0000313" key="3">
    <source>
        <dbReference type="EnsemblMetazoa" id="CPIJ000335-PA"/>
    </source>
</evidence>
<dbReference type="KEGG" id="cqu:CpipJ_CPIJ000335"/>
<keyword evidence="4" id="KW-1185">Reference proteome</keyword>
<evidence type="ECO:0008006" key="5">
    <source>
        <dbReference type="Google" id="ProtNLM"/>
    </source>
</evidence>
<protein>
    <recommendedName>
        <fullName evidence="5">Av71 muscle cell intermediate filament</fullName>
    </recommendedName>
</protein>
<feature type="compositionally biased region" description="Basic and acidic residues" evidence="1">
    <location>
        <begin position="221"/>
        <end position="324"/>
    </location>
</feature>
<evidence type="ECO:0000256" key="1">
    <source>
        <dbReference type="SAM" id="MobiDB-lite"/>
    </source>
</evidence>
<feature type="region of interest" description="Disordered" evidence="1">
    <location>
        <begin position="93"/>
        <end position="112"/>
    </location>
</feature>
<dbReference type="AlphaFoldDB" id="B0VZM4"/>
<reference evidence="3" key="2">
    <citation type="submission" date="2021-02" db="UniProtKB">
        <authorList>
            <consortium name="EnsemblMetazoa"/>
        </authorList>
    </citation>
    <scope>IDENTIFICATION</scope>
    <source>
        <strain evidence="3">JHB</strain>
    </source>
</reference>
<feature type="region of interest" description="Disordered" evidence="1">
    <location>
        <begin position="214"/>
        <end position="324"/>
    </location>
</feature>
<dbReference type="EnsemblMetazoa" id="CPIJ000335-RA">
    <property type="protein sequence ID" value="CPIJ000335-PA"/>
    <property type="gene ID" value="CPIJ000335"/>
</dbReference>
<dbReference type="EMBL" id="DS231814">
    <property type="protein sequence ID" value="EDS31761.1"/>
    <property type="molecule type" value="Genomic_DNA"/>
</dbReference>
<gene>
    <name evidence="3" type="primary">6031059</name>
    <name evidence="2" type="ORF">CpipJ_CPIJ000335</name>
</gene>
<evidence type="ECO:0000313" key="4">
    <source>
        <dbReference type="Proteomes" id="UP000002320"/>
    </source>
</evidence>
<proteinExistence type="predicted"/>
<evidence type="ECO:0000313" key="2">
    <source>
        <dbReference type="EMBL" id="EDS31761.1"/>
    </source>
</evidence>
<sequence length="377" mass="43457">MVGCLETYHQNKELNAQSHRVSGFGTAAGKPVTCHHVVGIRDTCGTLHFHLGVGSRPEKRVKLLKKILGGHEPSITHCAIVRLIDAVCTNATRSSDRDSDSHQSPNLHLGQVSGPHAAKRFLRHVKDGLVRVEGNISVTDRPHGKSAAENRQGKLCYQNSINQHTSVRTEGQKQTELILVYELFLPAIETLLQQQQQQQWERVNGELQLQLHAFRKRKSRKQETRNKKQETRNKKQETRNKKQETRNKKQETRNKKQETRNKKQETRNKKQETRNKKQETRNKKQETRNKKQETRNKKQETRNKKQETRNKKHVHNPESPHLEPNKDVQLKFIHNSPLGATIITTLSHTHIFAESAKVFDKFGTRNRTVIPGDHTAT</sequence>
<dbReference type="eggNOG" id="ENOG502S4ZJ">
    <property type="taxonomic scope" value="Eukaryota"/>
</dbReference>
<reference evidence="2" key="1">
    <citation type="submission" date="2007-03" db="EMBL/GenBank/DDBJ databases">
        <title>Annotation of Culex pipiens quinquefasciatus.</title>
        <authorList>
            <consortium name="The Broad Institute Genome Sequencing Platform"/>
            <person name="Atkinson P.W."/>
            <person name="Hemingway J."/>
            <person name="Christensen B.M."/>
            <person name="Higgs S."/>
            <person name="Kodira C."/>
            <person name="Hannick L."/>
            <person name="Megy K."/>
            <person name="O'Leary S."/>
            <person name="Pearson M."/>
            <person name="Haas B.J."/>
            <person name="Mauceli E."/>
            <person name="Wortman J.R."/>
            <person name="Lee N.H."/>
            <person name="Guigo R."/>
            <person name="Stanke M."/>
            <person name="Alvarado L."/>
            <person name="Amedeo P."/>
            <person name="Antoine C.H."/>
            <person name="Arensburger P."/>
            <person name="Bidwell S.L."/>
            <person name="Crawford M."/>
            <person name="Camaro F."/>
            <person name="Devon K."/>
            <person name="Engels R."/>
            <person name="Hammond M."/>
            <person name="Howarth C."/>
            <person name="Koehrsen M."/>
            <person name="Lawson D."/>
            <person name="Montgomery P."/>
            <person name="Nene V."/>
            <person name="Nusbaum C."/>
            <person name="Puiu D."/>
            <person name="Romero-Severson J."/>
            <person name="Severson D.W."/>
            <person name="Shumway M."/>
            <person name="Sisk P."/>
            <person name="Stolte C."/>
            <person name="Zeng Q."/>
            <person name="Eisenstadt E."/>
            <person name="Fraser-Liggett C."/>
            <person name="Strausberg R."/>
            <person name="Galagan J."/>
            <person name="Birren B."/>
            <person name="Collins F.H."/>
        </authorList>
    </citation>
    <scope>NUCLEOTIDE SEQUENCE [LARGE SCALE GENOMIC DNA]</scope>
    <source>
        <strain evidence="2">JHB</strain>
    </source>
</reference>
<dbReference type="Proteomes" id="UP000002320">
    <property type="component" value="Unassembled WGS sequence"/>
</dbReference>
<dbReference type="VEuPathDB" id="VectorBase:CPIJ000335"/>